<dbReference type="EMBL" id="NHYE01001054">
    <property type="protein sequence ID" value="PPQ99597.1"/>
    <property type="molecule type" value="Genomic_DNA"/>
</dbReference>
<organism evidence="3 4">
    <name type="scientific">Gymnopilus dilepis</name>
    <dbReference type="NCBI Taxonomy" id="231916"/>
    <lineage>
        <taxon>Eukaryota</taxon>
        <taxon>Fungi</taxon>
        <taxon>Dikarya</taxon>
        <taxon>Basidiomycota</taxon>
        <taxon>Agaricomycotina</taxon>
        <taxon>Agaricomycetes</taxon>
        <taxon>Agaricomycetidae</taxon>
        <taxon>Agaricales</taxon>
        <taxon>Agaricineae</taxon>
        <taxon>Hymenogastraceae</taxon>
        <taxon>Gymnopilus</taxon>
    </lineage>
</organism>
<dbReference type="STRING" id="231916.A0A409Y9F6"/>
<protein>
    <recommendedName>
        <fullName evidence="2">CxC2-like cysteine cluster KDZ transposase-associated domain-containing protein</fullName>
    </recommendedName>
</protein>
<dbReference type="InterPro" id="IPR041457">
    <property type="entry name" value="CxC2_KDZ-assoc"/>
</dbReference>
<feature type="domain" description="CxC2-like cysteine cluster KDZ transposase-associated" evidence="2">
    <location>
        <begin position="211"/>
        <end position="316"/>
    </location>
</feature>
<dbReference type="OrthoDB" id="2682806at2759"/>
<feature type="compositionally biased region" description="Basic and acidic residues" evidence="1">
    <location>
        <begin position="1105"/>
        <end position="1126"/>
    </location>
</feature>
<feature type="region of interest" description="Disordered" evidence="1">
    <location>
        <begin position="941"/>
        <end position="987"/>
    </location>
</feature>
<keyword evidence="4" id="KW-1185">Reference proteome</keyword>
<gene>
    <name evidence="3" type="ORF">CVT26_009183</name>
</gene>
<accession>A0A409Y9F6</accession>
<dbReference type="Proteomes" id="UP000284706">
    <property type="component" value="Unassembled WGS sequence"/>
</dbReference>
<evidence type="ECO:0000259" key="2">
    <source>
        <dbReference type="Pfam" id="PF18803"/>
    </source>
</evidence>
<dbReference type="PANTHER" id="PTHR33104">
    <property type="entry name" value="SI:DKEY-29D5.2"/>
    <property type="match status" value="1"/>
</dbReference>
<evidence type="ECO:0000313" key="4">
    <source>
        <dbReference type="Proteomes" id="UP000284706"/>
    </source>
</evidence>
<dbReference type="PANTHER" id="PTHR33104:SF2">
    <property type="entry name" value="CXC3 LIKE CYSTEINE CLUSTER DOMAIN-CONTAINING PROTEIN"/>
    <property type="match status" value="1"/>
</dbReference>
<feature type="region of interest" description="Disordered" evidence="1">
    <location>
        <begin position="97"/>
        <end position="120"/>
    </location>
</feature>
<proteinExistence type="predicted"/>
<evidence type="ECO:0000313" key="3">
    <source>
        <dbReference type="EMBL" id="PPQ99597.1"/>
    </source>
</evidence>
<reference evidence="3 4" key="1">
    <citation type="journal article" date="2018" name="Evol. Lett.">
        <title>Horizontal gene cluster transfer increased hallucinogenic mushroom diversity.</title>
        <authorList>
            <person name="Reynolds H.T."/>
            <person name="Vijayakumar V."/>
            <person name="Gluck-Thaler E."/>
            <person name="Korotkin H.B."/>
            <person name="Matheny P.B."/>
            <person name="Slot J.C."/>
        </authorList>
    </citation>
    <scope>NUCLEOTIDE SEQUENCE [LARGE SCALE GENOMIC DNA]</scope>
    <source>
        <strain evidence="3 4">SRW20</strain>
    </source>
</reference>
<feature type="compositionally biased region" description="Acidic residues" evidence="1">
    <location>
        <begin position="1154"/>
        <end position="1176"/>
    </location>
</feature>
<name>A0A409Y9F6_9AGAR</name>
<dbReference type="Pfam" id="PF18803">
    <property type="entry name" value="CxC2"/>
    <property type="match status" value="1"/>
</dbReference>
<sequence>MSSSRPKKRVRVNQEGGVSQNLISLHDDDYSAIHYREGRLINYGTSIGVAPPARTLHASARTWESVLAWGPEDDQNFALDPDGQWYDEAVEKDVMDEGTQQAKDLPESKKKKKRKRSRVSKRPHIVWKELHRSSYLDEISRLSGRADFRTASKCPDCVSRNVSLAGPPVYRCEECYLPDLVCESCCIRRHKLHPLHLIEKWTDTGFVRVSLKSIGLRVQLNHASLHCSNPIPCHASMLVLHTNGIHDVAFDYCGCDRALPQHIQLVRRRFYPASQLIPKTCASFTLLELLHKLALTTKASTYDFYRALENLTDNSGLRAPRSRYKSLFRIIMQWRHIKLLKWGGRAHDPAGVGATEVGQLALRCPSCPYPGINLPDDWEEAPAHLRFLYMMFICMDANFRLKNQLVSSYSQDPGLGTGWAYMVEREPYEKYVLSQVNDEEISSCVGFQALAQANTKFSQGLRYTGVGGVFCGRSEMVLPQGVGNLQKGERYSNMDYVFAAAIRNYTTYVFTYALSRLALLLVIVSYDVACQWFKNLFVRAKRHWPEELRLPLTTKFIPAIPKLHEPMHQQSGHQVFSLNFLPGVGLSDLECPERVWSAHNALGNSTKTQGPGSRHDVLDDHFGFWNWQKYIGMGRTLARKYKTAVADRNIQNEAHRGLNSGLSESLTNEWEEICVKWEQDEFPKHQKNPYQADGVSITEARAKKELAEEEEKRLAGGGIALHATSASSLISMGLEIEETQRRIQRLVKNEHATTTTRKEGTITEQRNQLTGRIRTWEQVAGIYMPGLLQYQAKVRQEGQTTNANANADSTASVPKHPEDAKLWLPSQLPVAVRSLICVNNLPEIEEKLRTAQCYDALDSLRHILKIKTRLIKFKNKNIRGQREGTRSRAIIDRVHERARGAAAKYRAARSAKYLLSGPGNWENDLKVLADSDIRGYQDPDHLRARQARPGTLEDGQLDSQKAGEHPATAETDAFTLFTQERSRRDGTGETRRTLSWIWILGDKADDPENASDDILRVEWARSRARAARTKEEVSLVREEMRRTLEFLEWKAKWWASQAQRRVVDKVLAEGLQAYAHRQARIQRDLATRFRRLWKNPLADSTTTSAKEDDSDKPTPHDIPLPEKQDDMDTSFATADANRDIDDEDMTGYASRGVDDEDISGDADAGTDEEEETDSEGEGSATYDSDDDDD</sequence>
<feature type="compositionally biased region" description="Basic residues" evidence="1">
    <location>
        <begin position="109"/>
        <end position="120"/>
    </location>
</feature>
<dbReference type="AlphaFoldDB" id="A0A409Y9F6"/>
<dbReference type="InParanoid" id="A0A409Y9F6"/>
<comment type="caution">
    <text evidence="3">The sequence shown here is derived from an EMBL/GenBank/DDBJ whole genome shotgun (WGS) entry which is preliminary data.</text>
</comment>
<feature type="region of interest" description="Disordered" evidence="1">
    <location>
        <begin position="1099"/>
        <end position="1189"/>
    </location>
</feature>
<dbReference type="InterPro" id="IPR040521">
    <property type="entry name" value="KDZ"/>
</dbReference>
<dbReference type="Pfam" id="PF18758">
    <property type="entry name" value="KDZ"/>
    <property type="match status" value="1"/>
</dbReference>
<evidence type="ECO:0000256" key="1">
    <source>
        <dbReference type="SAM" id="MobiDB-lite"/>
    </source>
</evidence>